<evidence type="ECO:0000256" key="1">
    <source>
        <dbReference type="SAM" id="Phobius"/>
    </source>
</evidence>
<dbReference type="Proteomes" id="UP001381693">
    <property type="component" value="Unassembled WGS sequence"/>
</dbReference>
<reference evidence="2 3" key="1">
    <citation type="submission" date="2023-11" db="EMBL/GenBank/DDBJ databases">
        <title>Halocaridina rubra genome assembly.</title>
        <authorList>
            <person name="Smith C."/>
        </authorList>
    </citation>
    <scope>NUCLEOTIDE SEQUENCE [LARGE SCALE GENOMIC DNA]</scope>
    <source>
        <strain evidence="2">EP-1</strain>
        <tissue evidence="2">Whole</tissue>
    </source>
</reference>
<proteinExistence type="predicted"/>
<keyword evidence="3" id="KW-1185">Reference proteome</keyword>
<dbReference type="AlphaFoldDB" id="A0AAN8WG72"/>
<name>A0AAN8WG72_HALRR</name>
<keyword evidence="1" id="KW-0472">Membrane</keyword>
<keyword evidence="1" id="KW-0812">Transmembrane</keyword>
<feature type="transmembrane region" description="Helical" evidence="1">
    <location>
        <begin position="12"/>
        <end position="30"/>
    </location>
</feature>
<keyword evidence="1" id="KW-1133">Transmembrane helix</keyword>
<organism evidence="2 3">
    <name type="scientific">Halocaridina rubra</name>
    <name type="common">Hawaiian red shrimp</name>
    <dbReference type="NCBI Taxonomy" id="373956"/>
    <lineage>
        <taxon>Eukaryota</taxon>
        <taxon>Metazoa</taxon>
        <taxon>Ecdysozoa</taxon>
        <taxon>Arthropoda</taxon>
        <taxon>Crustacea</taxon>
        <taxon>Multicrustacea</taxon>
        <taxon>Malacostraca</taxon>
        <taxon>Eumalacostraca</taxon>
        <taxon>Eucarida</taxon>
        <taxon>Decapoda</taxon>
        <taxon>Pleocyemata</taxon>
        <taxon>Caridea</taxon>
        <taxon>Atyoidea</taxon>
        <taxon>Atyidae</taxon>
        <taxon>Halocaridina</taxon>
    </lineage>
</organism>
<evidence type="ECO:0000313" key="3">
    <source>
        <dbReference type="Proteomes" id="UP001381693"/>
    </source>
</evidence>
<dbReference type="EMBL" id="JAXCGZ010022749">
    <property type="protein sequence ID" value="KAK7025369.1"/>
    <property type="molecule type" value="Genomic_DNA"/>
</dbReference>
<accession>A0AAN8WG72</accession>
<comment type="caution">
    <text evidence="2">The sequence shown here is derived from an EMBL/GenBank/DDBJ whole genome shotgun (WGS) entry which is preliminary data.</text>
</comment>
<gene>
    <name evidence="2" type="ORF">SK128_007644</name>
</gene>
<evidence type="ECO:0000313" key="2">
    <source>
        <dbReference type="EMBL" id="KAK7025369.1"/>
    </source>
</evidence>
<protein>
    <submittedName>
        <fullName evidence="2">Uncharacterized protein</fullName>
    </submittedName>
</protein>
<sequence length="51" mass="5483">MADKNKGSKNDAVGLFLTAMVGLFSGLQLMKHNFAGSDLFRTSASSHSYCQ</sequence>